<dbReference type="InterPro" id="IPR051549">
    <property type="entry name" value="PEP_Utilizing_Enz"/>
</dbReference>
<dbReference type="Pfam" id="PF01326">
    <property type="entry name" value="PPDK_N"/>
    <property type="match status" value="1"/>
</dbReference>
<reference evidence="3 4" key="1">
    <citation type="submission" date="2021-03" db="EMBL/GenBank/DDBJ databases">
        <title>Sequencing the genomes of 1000 actinobacteria strains.</title>
        <authorList>
            <person name="Klenk H.-P."/>
        </authorList>
    </citation>
    <scope>NUCLEOTIDE SEQUENCE [LARGE SCALE GENOMIC DNA]</scope>
    <source>
        <strain evidence="3 4">DSM 18824</strain>
    </source>
</reference>
<name>A0ABS4UNS4_9ACTN</name>
<feature type="domain" description="PEP-utilising enzyme mobile" evidence="1">
    <location>
        <begin position="733"/>
        <end position="799"/>
    </location>
</feature>
<proteinExistence type="predicted"/>
<evidence type="ECO:0000259" key="1">
    <source>
        <dbReference type="Pfam" id="PF00391"/>
    </source>
</evidence>
<dbReference type="Pfam" id="PF00391">
    <property type="entry name" value="PEP-utilizers"/>
    <property type="match status" value="1"/>
</dbReference>
<dbReference type="PANTHER" id="PTHR43615:SF1">
    <property type="entry name" value="PPDK_N DOMAIN-CONTAINING PROTEIN"/>
    <property type="match status" value="1"/>
</dbReference>
<sequence>MAEEPRCSQPANYWGGLVISTAKTGDLLSTKALTLRRLAPLIASATIDRGHIISRGNWRTRGPIVVGFLAAEYQGSALIVRSSATGEDTETSSAAGKYDSFAIPEQAAPDVLQAAIDQVFSSYGDDRDDSYVFVQRYIAAVSAAAVVTTRVAATGAPYYVLAVDEVSGTSDAITSGRGPAETWYLAHGRPETIGPPLVRQLMRTVEAVENATGSDQLDLELLLDTDRRTHLLQVRPLVLRQPPPPDADRAVRRAVDTCAYRLEAERRNGQPALLGLAPWFSNMADWNPAEMIGQRPRPLAMSLYREVITNRTWAIQRAQYGYRDLCGIELLHDFAGQPYIDVRASLLSFIPARLPFAAARRIVGIQLEQLAAEPHLHDRIEFDVATTATTFDLDERLDTLTAAAGLLQTHRAELRAALTAITAAGLGRVDRDARQVGLAALHRIACRNRFVNPLHRADYLLREIQTSIAVPFAHTARAAFLATALTRTAVTAGLASTTSVEQFMQSLSTVSAQLRADGAAVADGTLDWETFVQTYGHLRPGTYDPAVPRYGDAPELYLRPFVTSASPLAATALDLGQPSSPLFTADPQTVTSALTRIGLNLDATALTGFIRSAITARELGKFELSAWISDILTCLQTVGESLGHTPDDVAFWRLRDVRGLRAGSLSAAQLRDRVEVRRERYAVTQRLHLPATMADPLDVRCFATGHGQPTYVGTGSAAGLVKVAPQPDDDLDGIVVLTSADPGFEWLFSRRVRGIITLYGGANSHLAVRCAEAGVPAAMGVGQTIYDQLTRARSVHLNCASQTIDIVS</sequence>
<feature type="domain" description="Pyruvate phosphate dikinase AMP/ATP-binding" evidence="2">
    <location>
        <begin position="76"/>
        <end position="151"/>
    </location>
</feature>
<dbReference type="Proteomes" id="UP000755585">
    <property type="component" value="Unassembled WGS sequence"/>
</dbReference>
<protein>
    <submittedName>
        <fullName evidence="3">Phosphohistidine swiveling domain-containing protein</fullName>
    </submittedName>
</protein>
<accession>A0ABS4UNS4</accession>
<dbReference type="RefSeq" id="WP_209696278.1">
    <property type="nucleotide sequence ID" value="NZ_JAGINT010000002.1"/>
</dbReference>
<comment type="caution">
    <text evidence="3">The sequence shown here is derived from an EMBL/GenBank/DDBJ whole genome shotgun (WGS) entry which is preliminary data.</text>
</comment>
<dbReference type="InterPro" id="IPR013815">
    <property type="entry name" value="ATP_grasp_subdomain_1"/>
</dbReference>
<dbReference type="PANTHER" id="PTHR43615">
    <property type="entry name" value="PHOSPHOENOLPYRUVATE SYNTHASE-RELATED"/>
    <property type="match status" value="1"/>
</dbReference>
<keyword evidence="4" id="KW-1185">Reference proteome</keyword>
<dbReference type="EMBL" id="JAGINT010000002">
    <property type="protein sequence ID" value="MBP2353295.1"/>
    <property type="molecule type" value="Genomic_DNA"/>
</dbReference>
<dbReference type="InterPro" id="IPR036637">
    <property type="entry name" value="Phosphohistidine_dom_sf"/>
</dbReference>
<dbReference type="Gene3D" id="3.50.30.10">
    <property type="entry name" value="Phosphohistidine domain"/>
    <property type="match status" value="1"/>
</dbReference>
<dbReference type="NCBIfam" id="NF004508">
    <property type="entry name" value="PRK05849.1"/>
    <property type="match status" value="1"/>
</dbReference>
<dbReference type="InterPro" id="IPR008279">
    <property type="entry name" value="PEP-util_enz_mobile_dom"/>
</dbReference>
<dbReference type="SUPFAM" id="SSF52009">
    <property type="entry name" value="Phosphohistidine domain"/>
    <property type="match status" value="1"/>
</dbReference>
<evidence type="ECO:0000259" key="2">
    <source>
        <dbReference type="Pfam" id="PF01326"/>
    </source>
</evidence>
<gene>
    <name evidence="3" type="ORF">JOF29_004405</name>
</gene>
<dbReference type="InterPro" id="IPR002192">
    <property type="entry name" value="PPDK_AMP/ATP-bd"/>
</dbReference>
<organism evidence="3 4">
    <name type="scientific">Kribbella aluminosa</name>
    <dbReference type="NCBI Taxonomy" id="416017"/>
    <lineage>
        <taxon>Bacteria</taxon>
        <taxon>Bacillati</taxon>
        <taxon>Actinomycetota</taxon>
        <taxon>Actinomycetes</taxon>
        <taxon>Propionibacteriales</taxon>
        <taxon>Kribbellaceae</taxon>
        <taxon>Kribbella</taxon>
    </lineage>
</organism>
<dbReference type="Gene3D" id="3.30.1490.20">
    <property type="entry name" value="ATP-grasp fold, A domain"/>
    <property type="match status" value="1"/>
</dbReference>
<evidence type="ECO:0000313" key="4">
    <source>
        <dbReference type="Proteomes" id="UP000755585"/>
    </source>
</evidence>
<evidence type="ECO:0000313" key="3">
    <source>
        <dbReference type="EMBL" id="MBP2353295.1"/>
    </source>
</evidence>
<dbReference type="SUPFAM" id="SSF56059">
    <property type="entry name" value="Glutathione synthetase ATP-binding domain-like"/>
    <property type="match status" value="1"/>
</dbReference>